<feature type="region of interest" description="Disordered" evidence="5">
    <location>
        <begin position="1362"/>
        <end position="1422"/>
    </location>
</feature>
<reference evidence="7 8" key="1">
    <citation type="submission" date="2016-10" db="EMBL/GenBank/DDBJ databases">
        <authorList>
            <person name="Cai Z."/>
        </authorList>
    </citation>
    <scope>NUCLEOTIDE SEQUENCE [LARGE SCALE GENOMIC DNA]</scope>
</reference>
<feature type="region of interest" description="Disordered" evidence="5">
    <location>
        <begin position="987"/>
        <end position="1075"/>
    </location>
</feature>
<feature type="domain" description="EF-hand" evidence="6">
    <location>
        <begin position="66"/>
        <end position="101"/>
    </location>
</feature>
<dbReference type="Pfam" id="PF00400">
    <property type="entry name" value="WD40"/>
    <property type="match status" value="4"/>
</dbReference>
<evidence type="ECO:0000256" key="3">
    <source>
        <dbReference type="ARBA" id="ARBA00022837"/>
    </source>
</evidence>
<feature type="compositionally biased region" description="Low complexity" evidence="5">
    <location>
        <begin position="994"/>
        <end position="1005"/>
    </location>
</feature>
<dbReference type="PROSITE" id="PS50222">
    <property type="entry name" value="EF_HAND_2"/>
    <property type="match status" value="2"/>
</dbReference>
<sequence>MAQSGGGSPGRRTSGPGGNLSDTVNLQVLRHLESVFRSADANGSGELDMEEFVAAFKGVISTPEGSDDEALRKLFMRIDANCDATVGWDEFSAYLLLEKTNSSGGAAAQGQAVPDGSSGRTFSTTGPPVLQPGVAHRELISSLMHVDTGNGPDKWYSAGKDGTVRVWNGKAGAGGMGSHIAHDLSHLRTLQTPLQCITAAAYLPGSSLLALGSYSPSLLLVDPASGEQAGRLPAAAGSAALSLAGWQEGGGGGLGLGGGRELLAVGDADGGVSLMEVLADDVADKKSIDRFHGRQLWRCVNHHDWVVGLTPLPQLSSLLAASLDKQLTMTDLERRIAVKTLSGHEKAVTCCAWSGMYKMAISGGADRLLVLWNPFSSRPLGQLAGHVAPLVAVAVNEREHQVISAAADKTIKVWDLRNQRCLQTLQDRAMHSPEDTLTALAYSPSRKLLVSAAYSLRAWPLTDGAAGGCGHRDPVSWVGFNPMFCEAVSTDHAGTVCVWHVASGKLRFAFANTHGSCRISAATFDSNHRRLITGAEDGSVKVWNFSSGALLSTLATPDYSREWGSGSGAEVTALAVSGSNNALNLVVAGWDRKVTWYDDSGKRRCNLLRSSSGPGSDILAAAPMQGYPTLATACYNGEVWLWNLESGAVRRKLLPQGQASRPVNEQPVERLAFMHGDARHILVAVGADRMLRFWECFSGALLCEHFTAHLQGESVAGLALAPDNSSLVTADTAGYIMVWDISSLRFPAANRAAPSSAAAGSRPSSAATAAAAAAAGSRGGPGGRGASILRVALWRGHADSITALDWIPAPTPAAAAAAAESARLSAAAAAAAGPGALASALSSPRGGEESSSTSSSHSSQQQLGSKLEQHQQQQQEARQRKSSHIGHSSAVQAMLGQQHTQQAQEAQQHQTESTGPAAAAAAAGSNLGFLVSASLDSSLCLWSSAGALVGVFGRHRWSLDDIGSWQSSTRALLKAGEEFDMLVSSSQLTPPPAAAAAAAASSSQQQPPPPDLAKQQDWPPDSSRVASPRQGTINSRPSSRHTSGNGSMGWEEVAAEPLSKQRPQSASSIISASAYRSSSSRPASAAYSNRAATAGTADADAAGSGGSSTPPVIALVCQASMRHRERSLQTLCSLRQQASMSRPASAAAGLAGTLSQQQSVSFAVCQEQDEEPAGDAAAASNSAGAAGPAVQCVGEAEGRSDAQDSLLAPGPDPLQLQQERAAVLQTSNCADSRQRPQSAVQSRGRVRTSRVGFAGVSEDAGSLQQPQLQQQCDASVAVNQEQAVQPTPVFWQQAAEEQQHAVGALGDDDDDAEPAVAEDDTPSSLWLPEFVGRKAAHVAAHRQPQQLLKAGQYRSSIAAQIRPSSAAAGQGIGSARAGSSGRCSLFEGPGCSSASTARPGRPVGGLLQSKERPSSAAPRLQQ</sequence>
<feature type="compositionally biased region" description="Polar residues" evidence="5">
    <location>
        <begin position="1224"/>
        <end position="1241"/>
    </location>
</feature>
<dbReference type="SMART" id="SM00320">
    <property type="entry name" value="WD40"/>
    <property type="match status" value="14"/>
</dbReference>
<dbReference type="InterPro" id="IPR019775">
    <property type="entry name" value="WD40_repeat_CS"/>
</dbReference>
<keyword evidence="3" id="KW-0106">Calcium</keyword>
<dbReference type="PRINTS" id="PR00320">
    <property type="entry name" value="GPROTEINBRPT"/>
</dbReference>
<keyword evidence="1 4" id="KW-0853">WD repeat</keyword>
<dbReference type="InterPro" id="IPR020472">
    <property type="entry name" value="WD40_PAC1"/>
</dbReference>
<feature type="domain" description="EF-hand" evidence="6">
    <location>
        <begin position="27"/>
        <end position="62"/>
    </location>
</feature>
<dbReference type="InterPro" id="IPR036322">
    <property type="entry name" value="WD40_repeat_dom_sf"/>
</dbReference>
<dbReference type="InterPro" id="IPR011992">
    <property type="entry name" value="EF-hand-dom_pair"/>
</dbReference>
<dbReference type="CDD" id="cd00051">
    <property type="entry name" value="EFh"/>
    <property type="match status" value="1"/>
</dbReference>
<gene>
    <name evidence="7" type="ORF">BQ4739_LOCUS17293</name>
</gene>
<evidence type="ECO:0000256" key="2">
    <source>
        <dbReference type="ARBA" id="ARBA00022737"/>
    </source>
</evidence>
<dbReference type="PROSITE" id="PS50082">
    <property type="entry name" value="WD_REPEATS_2"/>
    <property type="match status" value="4"/>
</dbReference>
<evidence type="ECO:0000313" key="7">
    <source>
        <dbReference type="EMBL" id="SZX76930.1"/>
    </source>
</evidence>
<feature type="repeat" description="WD" evidence="4">
    <location>
        <begin position="383"/>
        <end position="424"/>
    </location>
</feature>
<protein>
    <recommendedName>
        <fullName evidence="6">EF-hand domain-containing protein</fullName>
    </recommendedName>
</protein>
<dbReference type="EMBL" id="FNXT01001270">
    <property type="protein sequence ID" value="SZX76930.1"/>
    <property type="molecule type" value="Genomic_DNA"/>
</dbReference>
<dbReference type="InterPro" id="IPR018247">
    <property type="entry name" value="EF_Hand_1_Ca_BS"/>
</dbReference>
<dbReference type="InterPro" id="IPR002048">
    <property type="entry name" value="EF_hand_dom"/>
</dbReference>
<dbReference type="PROSITE" id="PS00678">
    <property type="entry name" value="WD_REPEATS_1"/>
    <property type="match status" value="2"/>
</dbReference>
<dbReference type="SMART" id="SM00054">
    <property type="entry name" value="EFh"/>
    <property type="match status" value="2"/>
</dbReference>
<name>A0A383WHL7_TETOB</name>
<keyword evidence="2" id="KW-0677">Repeat</keyword>
<dbReference type="InterPro" id="IPR001680">
    <property type="entry name" value="WD40_rpt"/>
</dbReference>
<dbReference type="InterPro" id="IPR015943">
    <property type="entry name" value="WD40/YVTN_repeat-like_dom_sf"/>
</dbReference>
<feature type="region of interest" description="Disordered" evidence="5">
    <location>
        <begin position="1224"/>
        <end position="1248"/>
    </location>
</feature>
<dbReference type="CDD" id="cd00200">
    <property type="entry name" value="WD40"/>
    <property type="match status" value="1"/>
</dbReference>
<feature type="compositionally biased region" description="Low complexity" evidence="5">
    <location>
        <begin position="1061"/>
        <end position="1075"/>
    </location>
</feature>
<feature type="region of interest" description="Disordered" evidence="5">
    <location>
        <begin position="105"/>
        <end position="128"/>
    </location>
</feature>
<accession>A0A383WHL7</accession>
<evidence type="ECO:0000256" key="1">
    <source>
        <dbReference type="ARBA" id="ARBA00022574"/>
    </source>
</evidence>
<feature type="compositionally biased region" description="Polar residues" evidence="5">
    <location>
        <begin position="1029"/>
        <end position="1045"/>
    </location>
</feature>
<keyword evidence="8" id="KW-1185">Reference proteome</keyword>
<proteinExistence type="predicted"/>
<feature type="compositionally biased region" description="Low complexity" evidence="5">
    <location>
        <begin position="897"/>
        <end position="919"/>
    </location>
</feature>
<dbReference type="PROSITE" id="PS00018">
    <property type="entry name" value="EF_HAND_1"/>
    <property type="match status" value="1"/>
</dbReference>
<evidence type="ECO:0000313" key="8">
    <source>
        <dbReference type="Proteomes" id="UP000256970"/>
    </source>
</evidence>
<dbReference type="SUPFAM" id="SSF50978">
    <property type="entry name" value="WD40 repeat-like"/>
    <property type="match status" value="2"/>
</dbReference>
<evidence type="ECO:0000256" key="4">
    <source>
        <dbReference type="PROSITE-ProRule" id="PRU00221"/>
    </source>
</evidence>
<dbReference type="Gene3D" id="2.130.10.10">
    <property type="entry name" value="YVTN repeat-like/Quinoprotein amine dehydrogenase"/>
    <property type="match status" value="4"/>
</dbReference>
<dbReference type="InterPro" id="IPR051242">
    <property type="entry name" value="WD-EF-hand_domain"/>
</dbReference>
<dbReference type="Gene3D" id="1.10.238.10">
    <property type="entry name" value="EF-hand"/>
    <property type="match status" value="1"/>
</dbReference>
<feature type="repeat" description="WD" evidence="4">
    <location>
        <begin position="708"/>
        <end position="743"/>
    </location>
</feature>
<dbReference type="SUPFAM" id="SSF47473">
    <property type="entry name" value="EF-hand"/>
    <property type="match status" value="1"/>
</dbReference>
<feature type="compositionally biased region" description="Low complexity" evidence="5">
    <location>
        <begin position="1364"/>
        <end position="1381"/>
    </location>
</feature>
<feature type="compositionally biased region" description="Low complexity" evidence="5">
    <location>
        <begin position="837"/>
        <end position="876"/>
    </location>
</feature>
<feature type="repeat" description="WD" evidence="4">
    <location>
        <begin position="519"/>
        <end position="553"/>
    </location>
</feature>
<dbReference type="PROSITE" id="PS50294">
    <property type="entry name" value="WD_REPEATS_REGION"/>
    <property type="match status" value="3"/>
</dbReference>
<feature type="repeat" description="WD" evidence="4">
    <location>
        <begin position="341"/>
        <end position="373"/>
    </location>
</feature>
<evidence type="ECO:0000259" key="6">
    <source>
        <dbReference type="PROSITE" id="PS50222"/>
    </source>
</evidence>
<organism evidence="7 8">
    <name type="scientific">Tetradesmus obliquus</name>
    <name type="common">Green alga</name>
    <name type="synonym">Acutodesmus obliquus</name>
    <dbReference type="NCBI Taxonomy" id="3088"/>
    <lineage>
        <taxon>Eukaryota</taxon>
        <taxon>Viridiplantae</taxon>
        <taxon>Chlorophyta</taxon>
        <taxon>core chlorophytes</taxon>
        <taxon>Chlorophyceae</taxon>
        <taxon>CS clade</taxon>
        <taxon>Sphaeropleales</taxon>
        <taxon>Scenedesmaceae</taxon>
        <taxon>Tetradesmus</taxon>
    </lineage>
</organism>
<dbReference type="Pfam" id="PF13499">
    <property type="entry name" value="EF-hand_7"/>
    <property type="match status" value="1"/>
</dbReference>
<dbReference type="PANTHER" id="PTHR44324">
    <property type="entry name" value="WD40 REPEAT DOMAIN 95"/>
    <property type="match status" value="1"/>
</dbReference>
<evidence type="ECO:0000256" key="5">
    <source>
        <dbReference type="SAM" id="MobiDB-lite"/>
    </source>
</evidence>
<dbReference type="Proteomes" id="UP000256970">
    <property type="component" value="Unassembled WGS sequence"/>
</dbReference>
<feature type="region of interest" description="Disordered" evidence="5">
    <location>
        <begin position="837"/>
        <end position="919"/>
    </location>
</feature>
<feature type="region of interest" description="Disordered" evidence="5">
    <location>
        <begin position="1"/>
        <end position="22"/>
    </location>
</feature>
<dbReference type="PANTHER" id="PTHR44324:SF4">
    <property type="entry name" value="WD40 REPEAT DOMAIN 95"/>
    <property type="match status" value="1"/>
</dbReference>
<dbReference type="GO" id="GO:0005509">
    <property type="term" value="F:calcium ion binding"/>
    <property type="evidence" value="ECO:0007669"/>
    <property type="project" value="InterPro"/>
</dbReference>